<protein>
    <submittedName>
        <fullName evidence="1">Uncharacterized protein</fullName>
    </submittedName>
</protein>
<dbReference type="AlphaFoldDB" id="B8HJV8"/>
<dbReference type="KEGG" id="cyn:Cyan7425_2714"/>
<accession>B8HJV8</accession>
<proteinExistence type="predicted"/>
<dbReference type="EMBL" id="CP001344">
    <property type="protein sequence ID" value="ACL45061.1"/>
    <property type="molecule type" value="Genomic_DNA"/>
</dbReference>
<sequence>MIFVCRDMYSLIQTPDSIMLANCFPIALLPHPPSPNGNGMRPRCYDRAKSGWTTDSETGIANACRERPWVKVAPIVSRLRSPRMVVCWGDSVNANFLLASVCNGAPVNTCWPCNNWRPLPRQLPRQRSRHLARMDRLSLPRHPRRMSLDLNLTKEVSHADE</sequence>
<evidence type="ECO:0000313" key="1">
    <source>
        <dbReference type="EMBL" id="ACL45061.1"/>
    </source>
</evidence>
<name>B8HJV8_CYAP4</name>
<gene>
    <name evidence="1" type="ordered locus">Cyan7425_2714</name>
</gene>
<dbReference type="HOGENOM" id="CLU_1640960_0_0_3"/>
<organism evidence="1">
    <name type="scientific">Cyanothece sp. (strain PCC 7425 / ATCC 29141)</name>
    <dbReference type="NCBI Taxonomy" id="395961"/>
    <lineage>
        <taxon>Bacteria</taxon>
        <taxon>Bacillati</taxon>
        <taxon>Cyanobacteriota</taxon>
        <taxon>Cyanophyceae</taxon>
        <taxon>Gomontiellales</taxon>
        <taxon>Cyanothecaceae</taxon>
        <taxon>Cyanothece</taxon>
    </lineage>
</organism>
<reference evidence="1" key="1">
    <citation type="submission" date="2009-01" db="EMBL/GenBank/DDBJ databases">
        <title>Complete sequence of chromosome Cyanothece sp. PCC 7425.</title>
        <authorList>
            <consortium name="US DOE Joint Genome Institute"/>
            <person name="Lucas S."/>
            <person name="Copeland A."/>
            <person name="Lapidus A."/>
            <person name="Glavina del Rio T."/>
            <person name="Dalin E."/>
            <person name="Tice H."/>
            <person name="Bruce D."/>
            <person name="Goodwin L."/>
            <person name="Pitluck S."/>
            <person name="Sims D."/>
            <person name="Meineke L."/>
            <person name="Brettin T."/>
            <person name="Detter J.C."/>
            <person name="Han C."/>
            <person name="Larimer F."/>
            <person name="Land M."/>
            <person name="Hauser L."/>
            <person name="Kyrpides N."/>
            <person name="Ovchinnikova G."/>
            <person name="Liberton M."/>
            <person name="Stoeckel J."/>
            <person name="Banerjee A."/>
            <person name="Singh A."/>
            <person name="Page L."/>
            <person name="Sato H."/>
            <person name="Zhao L."/>
            <person name="Sherman L."/>
            <person name="Pakrasi H."/>
            <person name="Richardson P."/>
        </authorList>
    </citation>
    <scope>NUCLEOTIDE SEQUENCE</scope>
    <source>
        <strain evidence="1">PCC 7425</strain>
    </source>
</reference>